<gene>
    <name evidence="1" type="ORF">A500_16275</name>
</gene>
<organism evidence="1 2">
    <name type="scientific">Clostridium sartagoforme AAU1</name>
    <dbReference type="NCBI Taxonomy" id="1202534"/>
    <lineage>
        <taxon>Bacteria</taxon>
        <taxon>Bacillati</taxon>
        <taxon>Bacillota</taxon>
        <taxon>Clostridia</taxon>
        <taxon>Eubacteriales</taxon>
        <taxon>Clostridiaceae</taxon>
        <taxon>Clostridium</taxon>
    </lineage>
</organism>
<accession>R9BTU3</accession>
<keyword evidence="2" id="KW-1185">Reference proteome</keyword>
<evidence type="ECO:0000313" key="1">
    <source>
        <dbReference type="EMBL" id="EOR20564.1"/>
    </source>
</evidence>
<evidence type="ECO:0000313" key="2">
    <source>
        <dbReference type="Proteomes" id="UP000013988"/>
    </source>
</evidence>
<dbReference type="EMBL" id="ASRV01000194">
    <property type="protein sequence ID" value="EOR20564.1"/>
    <property type="molecule type" value="Genomic_DNA"/>
</dbReference>
<dbReference type="PATRIC" id="fig|1202534.3.peg.3224"/>
<dbReference type="Proteomes" id="UP000013988">
    <property type="component" value="Unassembled WGS sequence"/>
</dbReference>
<comment type="caution">
    <text evidence="1">The sequence shown here is derived from an EMBL/GenBank/DDBJ whole genome shotgun (WGS) entry which is preliminary data.</text>
</comment>
<name>R9BTU3_9CLOT</name>
<dbReference type="RefSeq" id="WP_016208499.1">
    <property type="nucleotide sequence ID" value="NZ_ASRV01000194.1"/>
</dbReference>
<reference evidence="1 2" key="1">
    <citation type="submission" date="2013-03" db="EMBL/GenBank/DDBJ databases">
        <title>Whole genome shotgun sequencing of Clostridium sartagoforme AAU1.</title>
        <authorList>
            <person name="Joshi C.G."/>
            <person name="Duggirala S.M."/>
            <person name="Nathani N.M."/>
            <person name="Bhatt V.D."/>
            <person name="Patel A.K."/>
            <person name="Pandya P.R."/>
            <person name="KaPatel J.A."/>
        </authorList>
    </citation>
    <scope>NUCLEOTIDE SEQUENCE [LARGE SCALE GENOMIC DNA]</scope>
    <source>
        <strain evidence="1 2">AAU1</strain>
    </source>
</reference>
<protein>
    <submittedName>
        <fullName evidence="1">Uncharacterized protein</fullName>
    </submittedName>
</protein>
<dbReference type="AlphaFoldDB" id="R9BTU3"/>
<dbReference type="OrthoDB" id="9969533at2"/>
<sequence length="97" mass="11488">MKGLKIIPHSTLKNDNIKDLVKALYKPKPYTERYNFTCIDKFMEEGKPINLKNLVRKDIVKKLLESKEDTDLLILQNNFIYEIEMTSKNIEFRILVV</sequence>
<proteinExistence type="predicted"/>